<evidence type="ECO:0000256" key="1">
    <source>
        <dbReference type="SAM" id="MobiDB-lite"/>
    </source>
</evidence>
<dbReference type="EMBL" id="UINC01117743">
    <property type="protein sequence ID" value="SVC90382.1"/>
    <property type="molecule type" value="Genomic_DNA"/>
</dbReference>
<dbReference type="AlphaFoldDB" id="A0A382QZQ3"/>
<reference evidence="2" key="1">
    <citation type="submission" date="2018-05" db="EMBL/GenBank/DDBJ databases">
        <authorList>
            <person name="Lanie J.A."/>
            <person name="Ng W.-L."/>
            <person name="Kazmierczak K.M."/>
            <person name="Andrzejewski T.M."/>
            <person name="Davidsen T.M."/>
            <person name="Wayne K.J."/>
            <person name="Tettelin H."/>
            <person name="Glass J.I."/>
            <person name="Rusch D."/>
            <person name="Podicherti R."/>
            <person name="Tsui H.-C.T."/>
            <person name="Winkler M.E."/>
        </authorList>
    </citation>
    <scope>NUCLEOTIDE SEQUENCE</scope>
</reference>
<evidence type="ECO:0000313" key="2">
    <source>
        <dbReference type="EMBL" id="SVC90382.1"/>
    </source>
</evidence>
<sequence>MVYQPGAHDGKAARIHAPVSLYLNIYRHALLSLKTSLDRPSRLFVDISDFKCLPFGTIKKRATTAAVREFGGRSGPCSRRAGASFSDKLGL</sequence>
<feature type="non-terminal residue" evidence="2">
    <location>
        <position position="91"/>
    </location>
</feature>
<accession>A0A382QZQ3</accession>
<feature type="region of interest" description="Disordered" evidence="1">
    <location>
        <begin position="71"/>
        <end position="91"/>
    </location>
</feature>
<gene>
    <name evidence="2" type="ORF">METZ01_LOCUS343236</name>
</gene>
<organism evidence="2">
    <name type="scientific">marine metagenome</name>
    <dbReference type="NCBI Taxonomy" id="408172"/>
    <lineage>
        <taxon>unclassified sequences</taxon>
        <taxon>metagenomes</taxon>
        <taxon>ecological metagenomes</taxon>
    </lineage>
</organism>
<proteinExistence type="predicted"/>
<name>A0A382QZQ3_9ZZZZ</name>
<protein>
    <submittedName>
        <fullName evidence="2">Uncharacterized protein</fullName>
    </submittedName>
</protein>